<dbReference type="KEGG" id="fli:Fleli_0576"/>
<evidence type="ECO:0000313" key="2">
    <source>
        <dbReference type="Proteomes" id="UP000006054"/>
    </source>
</evidence>
<protein>
    <submittedName>
        <fullName evidence="1">Uncharacterized protein</fullName>
    </submittedName>
</protein>
<accession>I4AGF7</accession>
<name>I4AGF7_BERLS</name>
<dbReference type="AlphaFoldDB" id="I4AGF7"/>
<evidence type="ECO:0000313" key="1">
    <source>
        <dbReference type="EMBL" id="AFM03042.1"/>
    </source>
</evidence>
<dbReference type="EMBL" id="CP003345">
    <property type="protein sequence ID" value="AFM03042.1"/>
    <property type="molecule type" value="Genomic_DNA"/>
</dbReference>
<organism evidence="1 2">
    <name type="scientific">Bernardetia litoralis (strain ATCC 23117 / DSM 6794 / NBRC 15988 / NCIMB 1366 / Fx l1 / Sio-4)</name>
    <name type="common">Flexibacter litoralis</name>
    <dbReference type="NCBI Taxonomy" id="880071"/>
    <lineage>
        <taxon>Bacteria</taxon>
        <taxon>Pseudomonadati</taxon>
        <taxon>Bacteroidota</taxon>
        <taxon>Cytophagia</taxon>
        <taxon>Cytophagales</taxon>
        <taxon>Bernardetiaceae</taxon>
        <taxon>Bernardetia</taxon>
    </lineage>
</organism>
<dbReference type="Proteomes" id="UP000006054">
    <property type="component" value="Chromosome"/>
</dbReference>
<keyword evidence="2" id="KW-1185">Reference proteome</keyword>
<gene>
    <name evidence="1" type="ordered locus">Fleli_0576</name>
</gene>
<dbReference type="STRING" id="880071.Fleli_0576"/>
<proteinExistence type="predicted"/>
<reference evidence="2" key="1">
    <citation type="submission" date="2012-06" db="EMBL/GenBank/DDBJ databases">
        <title>The complete genome of Flexibacter litoralis DSM 6794.</title>
        <authorList>
            <person name="Lucas S."/>
            <person name="Copeland A."/>
            <person name="Lapidus A."/>
            <person name="Glavina del Rio T."/>
            <person name="Dalin E."/>
            <person name="Tice H."/>
            <person name="Bruce D."/>
            <person name="Goodwin L."/>
            <person name="Pitluck S."/>
            <person name="Peters L."/>
            <person name="Ovchinnikova G."/>
            <person name="Lu M."/>
            <person name="Kyrpides N."/>
            <person name="Mavromatis K."/>
            <person name="Ivanova N."/>
            <person name="Brettin T."/>
            <person name="Detter J.C."/>
            <person name="Han C."/>
            <person name="Larimer F."/>
            <person name="Land M."/>
            <person name="Hauser L."/>
            <person name="Markowitz V."/>
            <person name="Cheng J.-F."/>
            <person name="Hugenholtz P."/>
            <person name="Woyke T."/>
            <person name="Wu D."/>
            <person name="Spring S."/>
            <person name="Lang E."/>
            <person name="Kopitz M."/>
            <person name="Brambilla E."/>
            <person name="Klenk H.-P."/>
            <person name="Eisen J.A."/>
        </authorList>
    </citation>
    <scope>NUCLEOTIDE SEQUENCE [LARGE SCALE GENOMIC DNA]</scope>
    <source>
        <strain evidence="2">ATCC 23117 / DSM 6794 / NBRC 15988 / NCIMB 1366 / Sio-4</strain>
    </source>
</reference>
<sequence>MESILSALKKCSVNRDIEELLENYRLAAIYNQNHKEDVMQYLKDLESFTKEYILNENWQTKKKEIEELLLSQYHFEEIRVILTFFPDRPKIALEIAKHLLTTQNENNGLNFLEAFGADILRLINKEVGYQTTLPLLIEAYSLSDEMYRDATHSIERAMKEIIEKPQLFLFDSLNKTQVDEKYKLSFVRNLFLEKEWNIYKKNI</sequence>
<dbReference type="HOGENOM" id="CLU_1347249_0_0_10"/>
<dbReference type="RefSeq" id="WP_014796502.1">
    <property type="nucleotide sequence ID" value="NC_018018.1"/>
</dbReference>